<dbReference type="OrthoDB" id="241667at2157"/>
<keyword evidence="7" id="KW-1185">Reference proteome</keyword>
<dbReference type="EMBL" id="QJOW01000001">
    <property type="protein sequence ID" value="KAB7517797.1"/>
    <property type="molecule type" value="Genomic_DNA"/>
</dbReference>
<evidence type="ECO:0000313" key="4">
    <source>
        <dbReference type="EMBL" id="KAB7517797.1"/>
    </source>
</evidence>
<gene>
    <name evidence="2" type="ORF">DM867_12620</name>
    <name evidence="4" type="ORF">DMP03_00045</name>
    <name evidence="3" type="ORF">DP108_12125</name>
</gene>
<keyword evidence="1" id="KW-1133">Transmembrane helix</keyword>
<reference evidence="5 6" key="1">
    <citation type="submission" date="2019-10" db="EMBL/GenBank/DDBJ databases">
        <title>Unraveling microbial dark matter from salterns through culturing: the case of the genus Halosegnis.</title>
        <authorList>
            <person name="Duran-Viseras A."/>
            <person name="Andrei A.-S."/>
            <person name="Vera-Gargallo B."/>
            <person name="Ghai R."/>
            <person name="Sanchez-Porro C."/>
            <person name="Ventosa A."/>
        </authorList>
    </citation>
    <scope>NUCLEOTIDE SEQUENCE [LARGE SCALE GENOMIC DNA]</scope>
    <source>
        <strain evidence="4 6">F17-44</strain>
        <strain evidence="2 7">F18-79</strain>
        <strain evidence="3 5">F19-13</strain>
    </source>
</reference>
<keyword evidence="1" id="KW-0472">Membrane</keyword>
<feature type="transmembrane region" description="Helical" evidence="1">
    <location>
        <begin position="133"/>
        <end position="153"/>
    </location>
</feature>
<accession>A0A5N5UGD5</accession>
<evidence type="ECO:0000313" key="5">
    <source>
        <dbReference type="Proteomes" id="UP000326207"/>
    </source>
</evidence>
<protein>
    <submittedName>
        <fullName evidence="4">Uncharacterized protein</fullName>
    </submittedName>
</protein>
<feature type="transmembrane region" description="Helical" evidence="1">
    <location>
        <begin position="295"/>
        <end position="316"/>
    </location>
</feature>
<organism evidence="4 6">
    <name type="scientific">Halosegnis rubeus</name>
    <dbReference type="NCBI Taxonomy" id="2212850"/>
    <lineage>
        <taxon>Archaea</taxon>
        <taxon>Methanobacteriati</taxon>
        <taxon>Methanobacteriota</taxon>
        <taxon>Stenosarchaea group</taxon>
        <taxon>Halobacteria</taxon>
        <taxon>Halobacteriales</taxon>
        <taxon>Natronomonadaceae</taxon>
        <taxon>Halosegnis</taxon>
    </lineage>
</organism>
<dbReference type="Proteomes" id="UP000326207">
    <property type="component" value="Unassembled WGS sequence"/>
</dbReference>
<feature type="transmembrane region" description="Helical" evidence="1">
    <location>
        <begin position="192"/>
        <end position="212"/>
    </location>
</feature>
<name>A0A5N5UGD5_9EURY</name>
<proteinExistence type="predicted"/>
<evidence type="ECO:0000313" key="7">
    <source>
        <dbReference type="Proteomes" id="UP000326865"/>
    </source>
</evidence>
<keyword evidence="1" id="KW-0812">Transmembrane</keyword>
<dbReference type="EMBL" id="QKKZ01000008">
    <property type="protein sequence ID" value="KAB7512578.1"/>
    <property type="molecule type" value="Genomic_DNA"/>
</dbReference>
<dbReference type="EMBL" id="QMDY01000009">
    <property type="protein sequence ID" value="KAB7514513.1"/>
    <property type="molecule type" value="Genomic_DNA"/>
</dbReference>
<comment type="caution">
    <text evidence="4">The sequence shown here is derived from an EMBL/GenBank/DDBJ whole genome shotgun (WGS) entry which is preliminary data.</text>
</comment>
<feature type="transmembrane region" description="Helical" evidence="1">
    <location>
        <begin position="33"/>
        <end position="54"/>
    </location>
</feature>
<accession>A0A5N5U7D8</accession>
<accession>A0A5N5U298</accession>
<feature type="transmembrane region" description="Helical" evidence="1">
    <location>
        <begin position="224"/>
        <end position="248"/>
    </location>
</feature>
<dbReference type="Proteomes" id="UP000326302">
    <property type="component" value="Unassembled WGS sequence"/>
</dbReference>
<evidence type="ECO:0000313" key="6">
    <source>
        <dbReference type="Proteomes" id="UP000326302"/>
    </source>
</evidence>
<feature type="transmembrane region" description="Helical" evidence="1">
    <location>
        <begin position="90"/>
        <end position="113"/>
    </location>
</feature>
<dbReference type="AlphaFoldDB" id="A0A5N5UGD5"/>
<dbReference type="RefSeq" id="WP_152118705.1">
    <property type="nucleotide sequence ID" value="NZ_QJOW01000001.1"/>
</dbReference>
<evidence type="ECO:0000256" key="1">
    <source>
        <dbReference type="SAM" id="Phobius"/>
    </source>
</evidence>
<evidence type="ECO:0000313" key="3">
    <source>
        <dbReference type="EMBL" id="KAB7514513.1"/>
    </source>
</evidence>
<evidence type="ECO:0000313" key="2">
    <source>
        <dbReference type="EMBL" id="KAB7512578.1"/>
    </source>
</evidence>
<sequence length="327" mass="31427">MRPTTQATGTAMLAVAAAGLVLASGATAGLLLIGHAGVGFLFSLVAGVAVPYAFGRELATHVVGEPPLVVTRTDAGFLASILVAAPATRLVAQTGAGVVVGSGVVGLFAHLFVQKYEAPAYCGTFVGMATASVLSWGGLLAASFVAGGVFIAAQRAFNGFGGKLGTTAFVGCGVVVLAGGSGPDVGTAPSTAVVLGGIATATAGAVAAYLLARLRGLGPVFGSSVVGILAGGVSLVVPGTTLLAAAAFCGSFTGMSHSGRLPSVASVGLAGVVTGLLFAAAVPVVAGFGGKLGTIAFVACLVTHTLLAVAGGRLGVDEAFGFQPLEG</sequence>
<dbReference type="Proteomes" id="UP000326865">
    <property type="component" value="Unassembled WGS sequence"/>
</dbReference>
<feature type="transmembrane region" description="Helical" evidence="1">
    <location>
        <begin position="160"/>
        <end position="180"/>
    </location>
</feature>
<feature type="transmembrane region" description="Helical" evidence="1">
    <location>
        <begin position="268"/>
        <end position="288"/>
    </location>
</feature>